<comment type="caution">
    <text evidence="1">The sequence shown here is derived from an EMBL/GenBank/DDBJ whole genome shotgun (WGS) entry which is preliminary data.</text>
</comment>
<feature type="non-terminal residue" evidence="1">
    <location>
        <position position="1"/>
    </location>
</feature>
<dbReference type="AlphaFoldDB" id="A0A7J7N603"/>
<gene>
    <name evidence="1" type="ORF">GIB67_013263</name>
</gene>
<organism evidence="1 2">
    <name type="scientific">Kingdonia uniflora</name>
    <dbReference type="NCBI Taxonomy" id="39325"/>
    <lineage>
        <taxon>Eukaryota</taxon>
        <taxon>Viridiplantae</taxon>
        <taxon>Streptophyta</taxon>
        <taxon>Embryophyta</taxon>
        <taxon>Tracheophyta</taxon>
        <taxon>Spermatophyta</taxon>
        <taxon>Magnoliopsida</taxon>
        <taxon>Ranunculales</taxon>
        <taxon>Circaeasteraceae</taxon>
        <taxon>Kingdonia</taxon>
    </lineage>
</organism>
<name>A0A7J7N603_9MAGN</name>
<sequence>LTLTSQSFSSPQFLNPSPSLVRLELGRITLFHQISAFDSREREGYHFQIRIHRWVTVSLRTIAITLNSALSRLRGSYSLSRLSRGL</sequence>
<protein>
    <submittedName>
        <fullName evidence="1">Uncharacterized protein</fullName>
    </submittedName>
</protein>
<reference evidence="1 2" key="1">
    <citation type="journal article" date="2020" name="IScience">
        <title>Genome Sequencing of the Endangered Kingdonia uniflora (Circaeasteraceae, Ranunculales) Reveals Potential Mechanisms of Evolutionary Specialization.</title>
        <authorList>
            <person name="Sun Y."/>
            <person name="Deng T."/>
            <person name="Zhang A."/>
            <person name="Moore M.J."/>
            <person name="Landis J.B."/>
            <person name="Lin N."/>
            <person name="Zhang H."/>
            <person name="Zhang X."/>
            <person name="Huang J."/>
            <person name="Zhang X."/>
            <person name="Sun H."/>
            <person name="Wang H."/>
        </authorList>
    </citation>
    <scope>NUCLEOTIDE SEQUENCE [LARGE SCALE GENOMIC DNA]</scope>
    <source>
        <strain evidence="1">TB1705</strain>
        <tissue evidence="1">Leaf</tissue>
    </source>
</reference>
<dbReference type="Proteomes" id="UP000541444">
    <property type="component" value="Unassembled WGS sequence"/>
</dbReference>
<proteinExistence type="predicted"/>
<accession>A0A7J7N603</accession>
<evidence type="ECO:0000313" key="2">
    <source>
        <dbReference type="Proteomes" id="UP000541444"/>
    </source>
</evidence>
<keyword evidence="2" id="KW-1185">Reference proteome</keyword>
<dbReference type="EMBL" id="JACGCM010001018">
    <property type="protein sequence ID" value="KAF6162649.1"/>
    <property type="molecule type" value="Genomic_DNA"/>
</dbReference>
<evidence type="ECO:0000313" key="1">
    <source>
        <dbReference type="EMBL" id="KAF6162649.1"/>
    </source>
</evidence>